<keyword evidence="2" id="KW-0812">Transmembrane</keyword>
<feature type="transmembrane region" description="Helical" evidence="2">
    <location>
        <begin position="83"/>
        <end position="103"/>
    </location>
</feature>
<keyword evidence="2" id="KW-1133">Transmembrane helix</keyword>
<feature type="compositionally biased region" description="Low complexity" evidence="1">
    <location>
        <begin position="210"/>
        <end position="223"/>
    </location>
</feature>
<evidence type="ECO:0000256" key="2">
    <source>
        <dbReference type="SAM" id="Phobius"/>
    </source>
</evidence>
<dbReference type="Pfam" id="PF06522">
    <property type="entry name" value="B12D"/>
    <property type="match status" value="1"/>
</dbReference>
<reference evidence="3" key="2">
    <citation type="submission" date="2025-08" db="UniProtKB">
        <authorList>
            <consortium name="Ensembl"/>
        </authorList>
    </citation>
    <scope>IDENTIFICATION</scope>
</reference>
<keyword evidence="2" id="KW-0472">Membrane</keyword>
<sequence>MAGAPQMDARLPASSLLPLGRDPRPAPSLPALLQTPPRVSCPPPASASARSLAPQPDLRPRSLAMKGPLLGAMFSRHVKRHPGLVPLIGFISVGLGSAVLYLLRLALYSPDVSWDRKNNPEPWNKLGPTDQYKVSTGVNWGGLALWGGGTGTFQGPAPRCAWGREGNSINPGREAGGHKPLNAPTPAHTPPLSSSWQFPPTTRASRRTGPASEPCASPPSTSCSPPPSTAALLHNSPSTRLDPPHQAPSLQAFPPCPALQQLLLVPPLPPAPSASNTETGNKTNG</sequence>
<feature type="compositionally biased region" description="Polar residues" evidence="1">
    <location>
        <begin position="191"/>
        <end position="203"/>
    </location>
</feature>
<dbReference type="Proteomes" id="UP000694400">
    <property type="component" value="Chromosome 31"/>
</dbReference>
<evidence type="ECO:0000256" key="1">
    <source>
        <dbReference type="SAM" id="MobiDB-lite"/>
    </source>
</evidence>
<dbReference type="InterPro" id="IPR010530">
    <property type="entry name" value="B12D"/>
</dbReference>
<dbReference type="PANTHER" id="PTHR14256:SF5">
    <property type="entry name" value="NADH DEHYDROGENASE [UBIQUINONE] 1 ALPHA SUBCOMPLEX SUBUNIT 4-LIKE 2"/>
    <property type="match status" value="1"/>
</dbReference>
<reference evidence="3" key="1">
    <citation type="submission" date="2019-08" db="EMBL/GenBank/DDBJ databases">
        <title>Three high-quality genomes provides insights into domestication of ducks.</title>
        <authorList>
            <person name="Hou Z.C."/>
            <person name="Zhu F."/>
            <person name="Yin Z.T."/>
            <person name="Zhang F."/>
        </authorList>
    </citation>
    <scope>NUCLEOTIDE SEQUENCE [LARGE SCALE GENOMIC DNA]</scope>
</reference>
<feature type="compositionally biased region" description="Polar residues" evidence="1">
    <location>
        <begin position="273"/>
        <end position="285"/>
    </location>
</feature>
<accession>A0A8B9SYF8</accession>
<feature type="compositionally biased region" description="Low complexity" evidence="1">
    <location>
        <begin position="46"/>
        <end position="56"/>
    </location>
</feature>
<proteinExistence type="predicted"/>
<evidence type="ECO:0008006" key="5">
    <source>
        <dbReference type="Google" id="ProtNLM"/>
    </source>
</evidence>
<reference evidence="3" key="3">
    <citation type="submission" date="2025-09" db="UniProtKB">
        <authorList>
            <consortium name="Ensembl"/>
        </authorList>
    </citation>
    <scope>IDENTIFICATION</scope>
</reference>
<feature type="compositionally biased region" description="Low complexity" evidence="1">
    <location>
        <begin position="250"/>
        <end position="265"/>
    </location>
</feature>
<dbReference type="AlphaFoldDB" id="A0A8B9SYF8"/>
<dbReference type="Ensembl" id="ENSAPLT00020014197.1">
    <property type="protein sequence ID" value="ENSAPLP00020013184.1"/>
    <property type="gene ID" value="ENSAPLG00020009666.1"/>
</dbReference>
<dbReference type="PANTHER" id="PTHR14256">
    <property type="entry name" value="NADH-UBIQUINONE OXIDOREDUCTASE MLRQ SUBUNIT"/>
    <property type="match status" value="1"/>
</dbReference>
<feature type="region of interest" description="Disordered" evidence="1">
    <location>
        <begin position="158"/>
        <end position="285"/>
    </location>
</feature>
<feature type="region of interest" description="Disordered" evidence="1">
    <location>
        <begin position="1"/>
        <end position="60"/>
    </location>
</feature>
<organism evidence="3 4">
    <name type="scientific">Anas platyrhynchos</name>
    <name type="common">Mallard</name>
    <name type="synonym">Anas boschas</name>
    <dbReference type="NCBI Taxonomy" id="8839"/>
    <lineage>
        <taxon>Eukaryota</taxon>
        <taxon>Metazoa</taxon>
        <taxon>Chordata</taxon>
        <taxon>Craniata</taxon>
        <taxon>Vertebrata</taxon>
        <taxon>Euteleostomi</taxon>
        <taxon>Archelosauria</taxon>
        <taxon>Archosauria</taxon>
        <taxon>Dinosauria</taxon>
        <taxon>Saurischia</taxon>
        <taxon>Theropoda</taxon>
        <taxon>Coelurosauria</taxon>
        <taxon>Aves</taxon>
        <taxon>Neognathae</taxon>
        <taxon>Galloanserae</taxon>
        <taxon>Anseriformes</taxon>
        <taxon>Anatidae</taxon>
        <taxon>Anatinae</taxon>
        <taxon>Anas</taxon>
    </lineage>
</organism>
<name>A0A8B9SYF8_ANAPL</name>
<protein>
    <recommendedName>
        <fullName evidence="5">NADH dehydrogenase [ubiquinone] 1 alpha subcomplex subunit 4-like 2</fullName>
    </recommendedName>
</protein>
<evidence type="ECO:0000313" key="3">
    <source>
        <dbReference type="Ensembl" id="ENSAPLP00020013184.1"/>
    </source>
</evidence>
<evidence type="ECO:0000313" key="4">
    <source>
        <dbReference type="Proteomes" id="UP000694400"/>
    </source>
</evidence>